<dbReference type="AlphaFoldDB" id="A0A1H8LY95"/>
<feature type="compositionally biased region" description="Acidic residues" evidence="5">
    <location>
        <begin position="56"/>
        <end position="79"/>
    </location>
</feature>
<dbReference type="InterPro" id="IPR050109">
    <property type="entry name" value="HTH-type_TetR-like_transc_reg"/>
</dbReference>
<dbReference type="GO" id="GO:0003700">
    <property type="term" value="F:DNA-binding transcription factor activity"/>
    <property type="evidence" value="ECO:0007669"/>
    <property type="project" value="TreeGrafter"/>
</dbReference>
<keyword evidence="1" id="KW-0805">Transcription regulation</keyword>
<evidence type="ECO:0000256" key="2">
    <source>
        <dbReference type="ARBA" id="ARBA00023125"/>
    </source>
</evidence>
<evidence type="ECO:0000313" key="8">
    <source>
        <dbReference type="Proteomes" id="UP000181951"/>
    </source>
</evidence>
<name>A0A1H8LY95_9ACTN</name>
<evidence type="ECO:0000259" key="6">
    <source>
        <dbReference type="PROSITE" id="PS50977"/>
    </source>
</evidence>
<dbReference type="PROSITE" id="PS50977">
    <property type="entry name" value="HTH_TETR_2"/>
    <property type="match status" value="1"/>
</dbReference>
<dbReference type="PROSITE" id="PS01081">
    <property type="entry name" value="HTH_TETR_1"/>
    <property type="match status" value="1"/>
</dbReference>
<keyword evidence="3" id="KW-0804">Transcription</keyword>
<sequence>MKVAPAASSRTRPGRTPPAASGAPALPSPPGGRVDGGAPGAEEADGVAAAAWGDAGGDDGGGDDEGGDDEGDSGDDGDDMAVLALSETEHTDGTEHTYRRYVCVKGRPLARLEAQVGRQQEGGAVAAPRTATDGRARRTGGRQAAPARVAAAGAAGRRQRERSDATVEDLLTAARALFAADGYAATSLDAVCDRAGVTKGALYHHFSGKQQLFSAVYAREQEHLNARISAAYLAVADDPWEAVHQGSRAYLEASLDPGVQRITLLDAPGALGWEAMLDLGVNCRALTLRGVRRAIELGTVAPQAAEPLASMLYGGLSESAMAIVRSADPKAALEETLAGLQLVFDALAHKG</sequence>
<feature type="region of interest" description="Disordered" evidence="5">
    <location>
        <begin position="115"/>
        <end position="145"/>
    </location>
</feature>
<keyword evidence="2 4" id="KW-0238">DNA-binding</keyword>
<dbReference type="InterPro" id="IPR001647">
    <property type="entry name" value="HTH_TetR"/>
</dbReference>
<dbReference type="Pfam" id="PF21351">
    <property type="entry name" value="TetR_C_41"/>
    <property type="match status" value="1"/>
</dbReference>
<evidence type="ECO:0000256" key="3">
    <source>
        <dbReference type="ARBA" id="ARBA00023163"/>
    </source>
</evidence>
<evidence type="ECO:0000256" key="1">
    <source>
        <dbReference type="ARBA" id="ARBA00023015"/>
    </source>
</evidence>
<dbReference type="GO" id="GO:0000976">
    <property type="term" value="F:transcription cis-regulatory region binding"/>
    <property type="evidence" value="ECO:0007669"/>
    <property type="project" value="TreeGrafter"/>
</dbReference>
<organism evidence="7 8">
    <name type="scientific">Actinacidiphila rubida</name>
    <dbReference type="NCBI Taxonomy" id="310780"/>
    <lineage>
        <taxon>Bacteria</taxon>
        <taxon>Bacillati</taxon>
        <taxon>Actinomycetota</taxon>
        <taxon>Actinomycetes</taxon>
        <taxon>Kitasatosporales</taxon>
        <taxon>Streptomycetaceae</taxon>
        <taxon>Actinacidiphila</taxon>
    </lineage>
</organism>
<gene>
    <name evidence="7" type="ORF">SAMN05216267_101782</name>
</gene>
<dbReference type="InterPro" id="IPR009057">
    <property type="entry name" value="Homeodomain-like_sf"/>
</dbReference>
<dbReference type="PANTHER" id="PTHR30055">
    <property type="entry name" value="HTH-TYPE TRANSCRIPTIONAL REGULATOR RUTR"/>
    <property type="match status" value="1"/>
</dbReference>
<dbReference type="Pfam" id="PF00440">
    <property type="entry name" value="TetR_N"/>
    <property type="match status" value="1"/>
</dbReference>
<accession>A0A1H8LY95</accession>
<dbReference type="STRING" id="310780.SAMN05216267_101782"/>
<protein>
    <submittedName>
        <fullName evidence="7">Transcriptional regulator, TetR family</fullName>
    </submittedName>
</protein>
<feature type="DNA-binding region" description="H-T-H motif" evidence="4">
    <location>
        <begin position="187"/>
        <end position="206"/>
    </location>
</feature>
<dbReference type="PRINTS" id="PR00455">
    <property type="entry name" value="HTHTETR"/>
</dbReference>
<feature type="region of interest" description="Disordered" evidence="5">
    <location>
        <begin position="1"/>
        <end position="79"/>
    </location>
</feature>
<feature type="domain" description="HTH tetR-type" evidence="6">
    <location>
        <begin position="164"/>
        <end position="224"/>
    </location>
</feature>
<reference evidence="7 8" key="1">
    <citation type="submission" date="2016-10" db="EMBL/GenBank/DDBJ databases">
        <authorList>
            <person name="de Groot N.N."/>
        </authorList>
    </citation>
    <scope>NUCLEOTIDE SEQUENCE [LARGE SCALE GENOMIC DNA]</scope>
    <source>
        <strain evidence="7 8">CGMCC 4.2026</strain>
    </source>
</reference>
<dbReference type="Proteomes" id="UP000181951">
    <property type="component" value="Unassembled WGS sequence"/>
</dbReference>
<evidence type="ECO:0000256" key="5">
    <source>
        <dbReference type="SAM" id="MobiDB-lite"/>
    </source>
</evidence>
<dbReference type="PANTHER" id="PTHR30055:SF234">
    <property type="entry name" value="HTH-TYPE TRANSCRIPTIONAL REGULATOR BETI"/>
    <property type="match status" value="1"/>
</dbReference>
<evidence type="ECO:0000313" key="7">
    <source>
        <dbReference type="EMBL" id="SEO10122.1"/>
    </source>
</evidence>
<evidence type="ECO:0000256" key="4">
    <source>
        <dbReference type="PROSITE-ProRule" id="PRU00335"/>
    </source>
</evidence>
<dbReference type="EMBL" id="FODD01000017">
    <property type="protein sequence ID" value="SEO10122.1"/>
    <property type="molecule type" value="Genomic_DNA"/>
</dbReference>
<keyword evidence="8" id="KW-1185">Reference proteome</keyword>
<dbReference type="SUPFAM" id="SSF46689">
    <property type="entry name" value="Homeodomain-like"/>
    <property type="match status" value="1"/>
</dbReference>
<dbReference type="Gene3D" id="1.10.357.10">
    <property type="entry name" value="Tetracycline Repressor, domain 2"/>
    <property type="match status" value="1"/>
</dbReference>
<dbReference type="InterPro" id="IPR023772">
    <property type="entry name" value="DNA-bd_HTH_TetR-type_CS"/>
</dbReference>
<dbReference type="InterPro" id="IPR049484">
    <property type="entry name" value="Rv0078-like_C"/>
</dbReference>
<proteinExistence type="predicted"/>